<protein>
    <recommendedName>
        <fullName evidence="4">Secreted protein</fullName>
    </recommendedName>
</protein>
<proteinExistence type="predicted"/>
<sequence length="116" mass="13109">MPWIMKLFLSAFCVWRVEGLSLRRPIGTLRQGRQTVRTLMVCTRVESRIESELAASFNDYISSLAYRLLGTWTAQATHLFTDLNSFHPDATKSSAQPSSDKVALNTLPIRHLLAQT</sequence>
<accession>A0A3N4HY21</accession>
<dbReference type="EMBL" id="ML119707">
    <property type="protein sequence ID" value="RPA78745.1"/>
    <property type="molecule type" value="Genomic_DNA"/>
</dbReference>
<dbReference type="AlphaFoldDB" id="A0A3N4HY21"/>
<feature type="signal peptide" evidence="1">
    <location>
        <begin position="1"/>
        <end position="19"/>
    </location>
</feature>
<gene>
    <name evidence="2" type="ORF">BJ508DRAFT_152224</name>
</gene>
<dbReference type="Proteomes" id="UP000275078">
    <property type="component" value="Unassembled WGS sequence"/>
</dbReference>
<organism evidence="2 3">
    <name type="scientific">Ascobolus immersus RN42</name>
    <dbReference type="NCBI Taxonomy" id="1160509"/>
    <lineage>
        <taxon>Eukaryota</taxon>
        <taxon>Fungi</taxon>
        <taxon>Dikarya</taxon>
        <taxon>Ascomycota</taxon>
        <taxon>Pezizomycotina</taxon>
        <taxon>Pezizomycetes</taxon>
        <taxon>Pezizales</taxon>
        <taxon>Ascobolaceae</taxon>
        <taxon>Ascobolus</taxon>
    </lineage>
</organism>
<keyword evidence="1" id="KW-0732">Signal</keyword>
<keyword evidence="3" id="KW-1185">Reference proteome</keyword>
<evidence type="ECO:0000313" key="3">
    <source>
        <dbReference type="Proteomes" id="UP000275078"/>
    </source>
</evidence>
<feature type="chain" id="PRO_5018059919" description="Secreted protein" evidence="1">
    <location>
        <begin position="20"/>
        <end position="116"/>
    </location>
</feature>
<evidence type="ECO:0000313" key="2">
    <source>
        <dbReference type="EMBL" id="RPA78745.1"/>
    </source>
</evidence>
<reference evidence="2 3" key="1">
    <citation type="journal article" date="2018" name="Nat. Ecol. Evol.">
        <title>Pezizomycetes genomes reveal the molecular basis of ectomycorrhizal truffle lifestyle.</title>
        <authorList>
            <person name="Murat C."/>
            <person name="Payen T."/>
            <person name="Noel B."/>
            <person name="Kuo A."/>
            <person name="Morin E."/>
            <person name="Chen J."/>
            <person name="Kohler A."/>
            <person name="Krizsan K."/>
            <person name="Balestrini R."/>
            <person name="Da Silva C."/>
            <person name="Montanini B."/>
            <person name="Hainaut M."/>
            <person name="Levati E."/>
            <person name="Barry K.W."/>
            <person name="Belfiori B."/>
            <person name="Cichocki N."/>
            <person name="Clum A."/>
            <person name="Dockter R.B."/>
            <person name="Fauchery L."/>
            <person name="Guy J."/>
            <person name="Iotti M."/>
            <person name="Le Tacon F."/>
            <person name="Lindquist E.A."/>
            <person name="Lipzen A."/>
            <person name="Malagnac F."/>
            <person name="Mello A."/>
            <person name="Molinier V."/>
            <person name="Miyauchi S."/>
            <person name="Poulain J."/>
            <person name="Riccioni C."/>
            <person name="Rubini A."/>
            <person name="Sitrit Y."/>
            <person name="Splivallo R."/>
            <person name="Traeger S."/>
            <person name="Wang M."/>
            <person name="Zifcakova L."/>
            <person name="Wipf D."/>
            <person name="Zambonelli A."/>
            <person name="Paolocci F."/>
            <person name="Nowrousian M."/>
            <person name="Ottonello S."/>
            <person name="Baldrian P."/>
            <person name="Spatafora J.W."/>
            <person name="Henrissat B."/>
            <person name="Nagy L.G."/>
            <person name="Aury J.M."/>
            <person name="Wincker P."/>
            <person name="Grigoriev I.V."/>
            <person name="Bonfante P."/>
            <person name="Martin F.M."/>
        </authorList>
    </citation>
    <scope>NUCLEOTIDE SEQUENCE [LARGE SCALE GENOMIC DNA]</scope>
    <source>
        <strain evidence="2 3">RN42</strain>
    </source>
</reference>
<evidence type="ECO:0008006" key="4">
    <source>
        <dbReference type="Google" id="ProtNLM"/>
    </source>
</evidence>
<evidence type="ECO:0000256" key="1">
    <source>
        <dbReference type="SAM" id="SignalP"/>
    </source>
</evidence>
<name>A0A3N4HY21_ASCIM</name>